<dbReference type="Gramene" id="KCW50894">
    <property type="protein sequence ID" value="KCW50894"/>
    <property type="gene ID" value="EUGRSUZ_J00539"/>
</dbReference>
<dbReference type="InterPro" id="IPR037241">
    <property type="entry name" value="E2F-DP_heterodim"/>
</dbReference>
<dbReference type="GO" id="GO:0000981">
    <property type="term" value="F:DNA-binding transcription factor activity, RNA polymerase II-specific"/>
    <property type="evidence" value="ECO:0000318"/>
    <property type="project" value="GO_Central"/>
</dbReference>
<proteinExistence type="inferred from homology"/>
<evidence type="ECO:0000256" key="3">
    <source>
        <dbReference type="ARBA" id="ARBA00023125"/>
    </source>
</evidence>
<dbReference type="InterPro" id="IPR032198">
    <property type="entry name" value="E2F_CC-MB"/>
</dbReference>
<dbReference type="KEGG" id="egr:104421337"/>
<keyword evidence="5" id="KW-0131">Cell cycle</keyword>
<feature type="region of interest" description="Disordered" evidence="8">
    <location>
        <begin position="102"/>
        <end position="149"/>
    </location>
</feature>
<keyword evidence="4 6" id="KW-0804">Transcription</keyword>
<dbReference type="SUPFAM" id="SSF46785">
    <property type="entry name" value="Winged helix' DNA-binding domain"/>
    <property type="match status" value="1"/>
</dbReference>
<dbReference type="AlphaFoldDB" id="A0A059AAZ0"/>
<dbReference type="FunFam" id="1.10.10.10:FF:000008">
    <property type="entry name" value="E2F transcription factor 1"/>
    <property type="match status" value="1"/>
</dbReference>
<dbReference type="PANTHER" id="PTHR12081">
    <property type="entry name" value="TRANSCRIPTION FACTOR E2F"/>
    <property type="match status" value="1"/>
</dbReference>
<dbReference type="InParanoid" id="A0A059AAZ0"/>
<feature type="coiled-coil region" evidence="7">
    <location>
        <begin position="237"/>
        <end position="264"/>
    </location>
</feature>
<organism evidence="10">
    <name type="scientific">Eucalyptus grandis</name>
    <name type="common">Flooded gum</name>
    <dbReference type="NCBI Taxonomy" id="71139"/>
    <lineage>
        <taxon>Eukaryota</taxon>
        <taxon>Viridiplantae</taxon>
        <taxon>Streptophyta</taxon>
        <taxon>Embryophyta</taxon>
        <taxon>Tracheophyta</taxon>
        <taxon>Spermatophyta</taxon>
        <taxon>Magnoliopsida</taxon>
        <taxon>eudicotyledons</taxon>
        <taxon>Gunneridae</taxon>
        <taxon>Pentapetalae</taxon>
        <taxon>rosids</taxon>
        <taxon>malvids</taxon>
        <taxon>Myrtales</taxon>
        <taxon>Myrtaceae</taxon>
        <taxon>Myrtoideae</taxon>
        <taxon>Eucalypteae</taxon>
        <taxon>Eucalyptus</taxon>
    </lineage>
</organism>
<feature type="region of interest" description="Disordered" evidence="8">
    <location>
        <begin position="448"/>
        <end position="471"/>
    </location>
</feature>
<dbReference type="FunCoup" id="A0A059AAZ0">
    <property type="interactions" value="1636"/>
</dbReference>
<keyword evidence="7" id="KW-0175">Coiled coil</keyword>
<dbReference type="OMA" id="RIQWKGQ"/>
<evidence type="ECO:0000256" key="2">
    <source>
        <dbReference type="ARBA" id="ARBA00023015"/>
    </source>
</evidence>
<dbReference type="GO" id="GO:0090575">
    <property type="term" value="C:RNA polymerase II transcription regulator complex"/>
    <property type="evidence" value="ECO:0000318"/>
    <property type="project" value="GO_Central"/>
</dbReference>
<evidence type="ECO:0000256" key="5">
    <source>
        <dbReference type="ARBA" id="ARBA00023306"/>
    </source>
</evidence>
<comment type="subcellular location">
    <subcellularLocation>
        <location evidence="6">Nucleus</location>
    </subcellularLocation>
</comment>
<feature type="domain" description="E2F/DP family winged-helix DNA-binding" evidence="9">
    <location>
        <begin position="152"/>
        <end position="217"/>
    </location>
</feature>
<keyword evidence="6" id="KW-0539">Nucleus</keyword>
<accession>A0A059AAZ0</accession>
<evidence type="ECO:0000256" key="4">
    <source>
        <dbReference type="ARBA" id="ARBA00023163"/>
    </source>
</evidence>
<dbReference type="GO" id="GO:0006357">
    <property type="term" value="P:regulation of transcription by RNA polymerase II"/>
    <property type="evidence" value="ECO:0000318"/>
    <property type="project" value="GO_Central"/>
</dbReference>
<evidence type="ECO:0000313" key="10">
    <source>
        <dbReference type="EMBL" id="KCW50894.1"/>
    </source>
</evidence>
<dbReference type="eggNOG" id="KOG2577">
    <property type="taxonomic scope" value="Eukaryota"/>
</dbReference>
<dbReference type="OrthoDB" id="1743261at2759"/>
<dbReference type="Gene3D" id="1.10.10.10">
    <property type="entry name" value="Winged helix-like DNA-binding domain superfamily/Winged helix DNA-binding domain"/>
    <property type="match status" value="1"/>
</dbReference>
<feature type="compositionally biased region" description="Polar residues" evidence="8">
    <location>
        <begin position="448"/>
        <end position="462"/>
    </location>
</feature>
<feature type="region of interest" description="Disordered" evidence="8">
    <location>
        <begin position="1"/>
        <end position="60"/>
    </location>
</feature>
<comment type="similarity">
    <text evidence="1 6">Belongs to the E2F/DP family.</text>
</comment>
<dbReference type="Pfam" id="PF16421">
    <property type="entry name" value="E2F_CC-MB"/>
    <property type="match status" value="1"/>
</dbReference>
<dbReference type="InterPro" id="IPR015633">
    <property type="entry name" value="E2F"/>
</dbReference>
<dbReference type="EMBL" id="KK198762">
    <property type="protein sequence ID" value="KCW50894.1"/>
    <property type="molecule type" value="Genomic_DNA"/>
</dbReference>
<dbReference type="SUPFAM" id="SSF144074">
    <property type="entry name" value="E2F-DP heterodimerization region"/>
    <property type="match status" value="1"/>
</dbReference>
<dbReference type="GO" id="GO:0000978">
    <property type="term" value="F:RNA polymerase II cis-regulatory region sequence-specific DNA binding"/>
    <property type="evidence" value="ECO:0000318"/>
    <property type="project" value="GO_Central"/>
</dbReference>
<dbReference type="Gene3D" id="6.10.250.540">
    <property type="match status" value="1"/>
</dbReference>
<dbReference type="InterPro" id="IPR036388">
    <property type="entry name" value="WH-like_DNA-bd_sf"/>
</dbReference>
<evidence type="ECO:0000256" key="1">
    <source>
        <dbReference type="ARBA" id="ARBA00010940"/>
    </source>
</evidence>
<name>A0A059AAZ0_EUCGR</name>
<dbReference type="PANTHER" id="PTHR12081:SF18">
    <property type="entry name" value="TRANSCRIPTION FACTOR E2F2-RELATED"/>
    <property type="match status" value="1"/>
</dbReference>
<gene>
    <name evidence="10" type="ORF">EUGRSUZ_J00539</name>
</gene>
<keyword evidence="3 6" id="KW-0238">DNA-binding</keyword>
<dbReference type="Pfam" id="PF02319">
    <property type="entry name" value="WHD_E2F_TDP"/>
    <property type="match status" value="1"/>
</dbReference>
<dbReference type="SMART" id="SM01372">
    <property type="entry name" value="E2F_TDP"/>
    <property type="match status" value="1"/>
</dbReference>
<feature type="compositionally biased region" description="Pro residues" evidence="8">
    <location>
        <begin position="8"/>
        <end position="26"/>
    </location>
</feature>
<protein>
    <recommendedName>
        <fullName evidence="9">E2F/DP family winged-helix DNA-binding domain-containing protein</fullName>
    </recommendedName>
</protein>
<evidence type="ECO:0000256" key="8">
    <source>
        <dbReference type="SAM" id="MobiDB-lite"/>
    </source>
</evidence>
<feature type="compositionally biased region" description="Basic and acidic residues" evidence="8">
    <location>
        <begin position="48"/>
        <end position="60"/>
    </location>
</feature>
<feature type="compositionally biased region" description="Polar residues" evidence="8">
    <location>
        <begin position="103"/>
        <end position="146"/>
    </location>
</feature>
<dbReference type="GO" id="GO:0046983">
    <property type="term" value="F:protein dimerization activity"/>
    <property type="evidence" value="ECO:0007669"/>
    <property type="project" value="InterPro"/>
</dbReference>
<reference evidence="10" key="1">
    <citation type="submission" date="2013-07" db="EMBL/GenBank/DDBJ databases">
        <title>The genome of Eucalyptus grandis.</title>
        <authorList>
            <person name="Schmutz J."/>
            <person name="Hayes R."/>
            <person name="Myburg A."/>
            <person name="Tuskan G."/>
            <person name="Grattapaglia D."/>
            <person name="Rokhsar D.S."/>
        </authorList>
    </citation>
    <scope>NUCLEOTIDE SEQUENCE</scope>
    <source>
        <tissue evidence="10">Leaf extractions</tissue>
    </source>
</reference>
<keyword evidence="2 6" id="KW-0805">Transcription regulation</keyword>
<evidence type="ECO:0000256" key="6">
    <source>
        <dbReference type="RuleBase" id="RU003796"/>
    </source>
</evidence>
<sequence length="471" mass="51749">MSDHAAPKQPPPPRQAPAQPKPPGPPVVDRHQFPFSSVAKPPFVAPPDYHRFSPEAPRRVADHEADALLVRSPQLKRKSDMVDGKAEQNDWSAGAGYAEVVSSPVQTPVSGKTAKGNKTSRISKNNRLGPQTPISNAGSPSGNNLTPAGPCRYDSSLGLLTKKFINLIKRAEDGVLDLNKAAETLEVQKRRIYDITNVLEGIGLIEKKLKNRIQWKGLEASRPGEIDESVTSLQAQVESLGVEEQRLDEQIREMQERLRDLSEDDNNKRLLFITEDDIKALPCFQNETLIAIKAPHGTTLEVPDPDEAVDYPQRRYRIVLRSTMGPIDVYLVSQFEERFEEINGGEATPSIQPRVNEKPVTTMAQEDCSRPENEMPGQLADIAYSDFSTSQDIVGGFMKIVPSDVDSVADYWLLSDADVSITDIWRAESGVQWNGLGSLHDDYGMANVSTPRAQTPPSNTTEVPAATSPAG</sequence>
<dbReference type="InterPro" id="IPR003316">
    <property type="entry name" value="E2F_WHTH_DNA-bd_dom"/>
</dbReference>
<dbReference type="InterPro" id="IPR036390">
    <property type="entry name" value="WH_DNA-bd_sf"/>
</dbReference>
<evidence type="ECO:0000259" key="9">
    <source>
        <dbReference type="SMART" id="SM01372"/>
    </source>
</evidence>
<evidence type="ECO:0000256" key="7">
    <source>
        <dbReference type="SAM" id="Coils"/>
    </source>
</evidence>
<dbReference type="CDD" id="cd14660">
    <property type="entry name" value="E2F_DD"/>
    <property type="match status" value="1"/>
</dbReference>
<dbReference type="STRING" id="71139.A0A059AAZ0"/>